<dbReference type="InterPro" id="IPR020846">
    <property type="entry name" value="MFS_dom"/>
</dbReference>
<dbReference type="InterPro" id="IPR050375">
    <property type="entry name" value="MFS_TsgA-like"/>
</dbReference>
<dbReference type="SUPFAM" id="SSF103473">
    <property type="entry name" value="MFS general substrate transporter"/>
    <property type="match status" value="1"/>
</dbReference>
<dbReference type="InterPro" id="IPR011701">
    <property type="entry name" value="MFS"/>
</dbReference>
<evidence type="ECO:0000256" key="2">
    <source>
        <dbReference type="ARBA" id="ARBA00022475"/>
    </source>
</evidence>
<feature type="transmembrane region" description="Helical" evidence="6">
    <location>
        <begin position="5"/>
        <end position="26"/>
    </location>
</feature>
<comment type="caution">
    <text evidence="8">The sequence shown here is derived from an EMBL/GenBank/DDBJ whole genome shotgun (WGS) entry which is preliminary data.</text>
</comment>
<reference evidence="8" key="1">
    <citation type="submission" date="2022-01" db="EMBL/GenBank/DDBJ databases">
        <authorList>
            <person name="Wang Y."/>
        </authorList>
    </citation>
    <scope>NUCLEOTIDE SEQUENCE</scope>
    <source>
        <strain evidence="8">WB101</strain>
    </source>
</reference>
<dbReference type="Pfam" id="PF07690">
    <property type="entry name" value="MFS_1"/>
    <property type="match status" value="1"/>
</dbReference>
<evidence type="ECO:0000313" key="9">
    <source>
        <dbReference type="Proteomes" id="UP001165366"/>
    </source>
</evidence>
<evidence type="ECO:0000256" key="3">
    <source>
        <dbReference type="ARBA" id="ARBA00022692"/>
    </source>
</evidence>
<evidence type="ECO:0000256" key="5">
    <source>
        <dbReference type="ARBA" id="ARBA00023136"/>
    </source>
</evidence>
<feature type="transmembrane region" description="Helical" evidence="6">
    <location>
        <begin position="229"/>
        <end position="250"/>
    </location>
</feature>
<feature type="transmembrane region" description="Helical" evidence="6">
    <location>
        <begin position="354"/>
        <end position="373"/>
    </location>
</feature>
<feature type="transmembrane region" description="Helical" evidence="6">
    <location>
        <begin position="379"/>
        <end position="400"/>
    </location>
</feature>
<dbReference type="CDD" id="cd17394">
    <property type="entry name" value="MFS_FucP_like"/>
    <property type="match status" value="1"/>
</dbReference>
<evidence type="ECO:0000313" key="8">
    <source>
        <dbReference type="EMBL" id="MCG2589609.1"/>
    </source>
</evidence>
<protein>
    <submittedName>
        <fullName evidence="8">Sugar MFS transporter</fullName>
    </submittedName>
</protein>
<proteinExistence type="predicted"/>
<feature type="transmembrane region" description="Helical" evidence="6">
    <location>
        <begin position="183"/>
        <end position="203"/>
    </location>
</feature>
<feature type="domain" description="Major facilitator superfamily (MFS) profile" evidence="7">
    <location>
        <begin position="7"/>
        <end position="409"/>
    </location>
</feature>
<keyword evidence="5 6" id="KW-0472">Membrane</keyword>
<feature type="transmembrane region" description="Helical" evidence="6">
    <location>
        <begin position="73"/>
        <end position="91"/>
    </location>
</feature>
<keyword evidence="3 6" id="KW-0812">Transmembrane</keyword>
<sequence length="412" mass="44983">MKRNYYLVVLILVTFFVISFLTNIIGPLIPEIIEDFNLSLTLVALLPFAFFIAYGVMSIPSGLLIEKYSDKKVMIAAFLVSFVGALFFALYPNYLVAVISLFLIGTGMAMLQVAINPLLREAGGEEHFAFNSVLGQLFFGAASFLSPLAYSYLVLNLGSADVDNFLLNTLEKVVPPDLPWISLYWLFAVLSLVMVAVIAASPFPTVKRKEDEKIGAWDTHKELFKNPKVWLFFLGIFAYVGSEQGVANWISEFLSTYHGYDPQTTGASTVSWFWGMLTAGTVLGLLLLKVMDSRNVLVFFTIGAIVSLSVALFGSGETALLAFPAVGFFSAVLWSVIFSLALNSVTEHHGTYSGILVSGIVGGAIVPLIIGSLGDVFGLRAGMFFLYITFGYILSIGFWAKPLVSNKTIEFG</sequence>
<evidence type="ECO:0000259" key="7">
    <source>
        <dbReference type="PROSITE" id="PS50850"/>
    </source>
</evidence>
<accession>A0ABS9KFG8</accession>
<dbReference type="EMBL" id="JAKLWS010000018">
    <property type="protein sequence ID" value="MCG2589609.1"/>
    <property type="molecule type" value="Genomic_DNA"/>
</dbReference>
<comment type="subcellular location">
    <subcellularLocation>
        <location evidence="1">Cell inner membrane</location>
        <topology evidence="1">Multi-pass membrane protein</topology>
    </subcellularLocation>
</comment>
<feature type="transmembrane region" description="Helical" evidence="6">
    <location>
        <begin position="128"/>
        <end position="150"/>
    </location>
</feature>
<dbReference type="InterPro" id="IPR036259">
    <property type="entry name" value="MFS_trans_sf"/>
</dbReference>
<reference evidence="8" key="2">
    <citation type="submission" date="2024-05" db="EMBL/GenBank/DDBJ databases">
        <title>Rhodohalobacter halophilus gen. nov., sp. nov., a moderately halophilic member of the family Balneolaceae.</title>
        <authorList>
            <person name="Xia J."/>
        </authorList>
    </citation>
    <scope>NUCLEOTIDE SEQUENCE</scope>
    <source>
        <strain evidence="8">WB101</strain>
    </source>
</reference>
<dbReference type="PROSITE" id="PS50850">
    <property type="entry name" value="MFS"/>
    <property type="match status" value="1"/>
</dbReference>
<feature type="transmembrane region" description="Helical" evidence="6">
    <location>
        <begin position="38"/>
        <end position="61"/>
    </location>
</feature>
<keyword evidence="9" id="KW-1185">Reference proteome</keyword>
<feature type="transmembrane region" description="Helical" evidence="6">
    <location>
        <begin position="320"/>
        <end position="342"/>
    </location>
</feature>
<feature type="transmembrane region" description="Helical" evidence="6">
    <location>
        <begin position="270"/>
        <end position="288"/>
    </location>
</feature>
<evidence type="ECO:0000256" key="6">
    <source>
        <dbReference type="SAM" id="Phobius"/>
    </source>
</evidence>
<feature type="transmembrane region" description="Helical" evidence="6">
    <location>
        <begin position="97"/>
        <end position="116"/>
    </location>
</feature>
<evidence type="ECO:0000256" key="4">
    <source>
        <dbReference type="ARBA" id="ARBA00022989"/>
    </source>
</evidence>
<organism evidence="8 9">
    <name type="scientific">Rhodohalobacter sulfatireducens</name>
    <dbReference type="NCBI Taxonomy" id="2911366"/>
    <lineage>
        <taxon>Bacteria</taxon>
        <taxon>Pseudomonadati</taxon>
        <taxon>Balneolota</taxon>
        <taxon>Balneolia</taxon>
        <taxon>Balneolales</taxon>
        <taxon>Balneolaceae</taxon>
        <taxon>Rhodohalobacter</taxon>
    </lineage>
</organism>
<gene>
    <name evidence="8" type="ORF">L6773_13605</name>
</gene>
<dbReference type="PANTHER" id="PTHR43702:SF12">
    <property type="entry name" value="N-ACETYL GLUCOSAMINE TRANSPORTER NAGP"/>
    <property type="match status" value="1"/>
</dbReference>
<dbReference type="RefSeq" id="WP_237854969.1">
    <property type="nucleotide sequence ID" value="NZ_JAKLWS010000018.1"/>
</dbReference>
<keyword evidence="4 6" id="KW-1133">Transmembrane helix</keyword>
<evidence type="ECO:0000256" key="1">
    <source>
        <dbReference type="ARBA" id="ARBA00004429"/>
    </source>
</evidence>
<dbReference type="Gene3D" id="1.20.1250.20">
    <property type="entry name" value="MFS general substrate transporter like domains"/>
    <property type="match status" value="2"/>
</dbReference>
<dbReference type="PANTHER" id="PTHR43702">
    <property type="entry name" value="L-FUCOSE-PROTON SYMPORTER"/>
    <property type="match status" value="1"/>
</dbReference>
<dbReference type="Proteomes" id="UP001165366">
    <property type="component" value="Unassembled WGS sequence"/>
</dbReference>
<keyword evidence="2" id="KW-1003">Cell membrane</keyword>
<feature type="transmembrane region" description="Helical" evidence="6">
    <location>
        <begin position="295"/>
        <end position="314"/>
    </location>
</feature>
<name>A0ABS9KFG8_9BACT</name>